<dbReference type="InterPro" id="IPR036691">
    <property type="entry name" value="Endo/exonu/phosph_ase_sf"/>
</dbReference>
<dbReference type="Gene3D" id="3.60.10.10">
    <property type="entry name" value="Endonuclease/exonuclease/phosphatase"/>
    <property type="match status" value="1"/>
</dbReference>
<dbReference type="AlphaFoldDB" id="A0A2T7PUJ6"/>
<comment type="caution">
    <text evidence="1">The sequence shown here is derived from an EMBL/GenBank/DDBJ whole genome shotgun (WGS) entry which is preliminary data.</text>
</comment>
<sequence>MSARFNAKGKRITIIQCYAPTNAADEEEKEDFYISLQSMLDCTPGRYLKIIMGDINAKEGDDNTNRGLMMRRHCVGTCSENGELFTDFCAFNDHVIGGAVFPHKSIHKATWTSPDGQTENQIDHITVACKWRSPSEKRCRCCFRPSAPSGSLQDEAEVLH</sequence>
<reference evidence="1 2" key="1">
    <citation type="submission" date="2018-04" db="EMBL/GenBank/DDBJ databases">
        <title>The genome of golden apple snail Pomacea canaliculata provides insight into stress tolerance and invasive adaptation.</title>
        <authorList>
            <person name="Liu C."/>
            <person name="Liu B."/>
            <person name="Ren Y."/>
            <person name="Zhang Y."/>
            <person name="Wang H."/>
            <person name="Li S."/>
            <person name="Jiang F."/>
            <person name="Yin L."/>
            <person name="Zhang G."/>
            <person name="Qian W."/>
            <person name="Fan W."/>
        </authorList>
    </citation>
    <scope>NUCLEOTIDE SEQUENCE [LARGE SCALE GENOMIC DNA]</scope>
    <source>
        <strain evidence="1">SZHN2017</strain>
        <tissue evidence="1">Muscle</tissue>
    </source>
</reference>
<evidence type="ECO:0008006" key="3">
    <source>
        <dbReference type="Google" id="ProtNLM"/>
    </source>
</evidence>
<dbReference type="SUPFAM" id="SSF56219">
    <property type="entry name" value="DNase I-like"/>
    <property type="match status" value="1"/>
</dbReference>
<dbReference type="EMBL" id="PZQS01000002">
    <property type="protein sequence ID" value="PVD37105.1"/>
    <property type="molecule type" value="Genomic_DNA"/>
</dbReference>
<organism evidence="1 2">
    <name type="scientific">Pomacea canaliculata</name>
    <name type="common">Golden apple snail</name>
    <dbReference type="NCBI Taxonomy" id="400727"/>
    <lineage>
        <taxon>Eukaryota</taxon>
        <taxon>Metazoa</taxon>
        <taxon>Spiralia</taxon>
        <taxon>Lophotrochozoa</taxon>
        <taxon>Mollusca</taxon>
        <taxon>Gastropoda</taxon>
        <taxon>Caenogastropoda</taxon>
        <taxon>Architaenioglossa</taxon>
        <taxon>Ampullarioidea</taxon>
        <taxon>Ampullariidae</taxon>
        <taxon>Pomacea</taxon>
    </lineage>
</organism>
<keyword evidence="2" id="KW-1185">Reference proteome</keyword>
<dbReference type="Proteomes" id="UP000245119">
    <property type="component" value="Linkage Group LG2"/>
</dbReference>
<dbReference type="OrthoDB" id="6242194at2759"/>
<evidence type="ECO:0000313" key="2">
    <source>
        <dbReference type="Proteomes" id="UP000245119"/>
    </source>
</evidence>
<proteinExistence type="predicted"/>
<evidence type="ECO:0000313" key="1">
    <source>
        <dbReference type="EMBL" id="PVD37105.1"/>
    </source>
</evidence>
<protein>
    <recommendedName>
        <fullName evidence="3">Endonuclease/exonuclease/phosphatase domain-containing protein</fullName>
    </recommendedName>
</protein>
<dbReference type="STRING" id="400727.A0A2T7PUJ6"/>
<gene>
    <name evidence="1" type="ORF">C0Q70_04099</name>
</gene>
<accession>A0A2T7PUJ6</accession>
<name>A0A2T7PUJ6_POMCA</name>